<sequence length="138" mass="16263">MSFTSSRRIDFPMVDLAGIAYYPRFWDLAHRFFEESWEFTCDMHYNEILNKHRIGFPLVHSEATFHNPLKYGDTAFCELSIIDIGNSSIKWYYEISNQNQELCWSASQTTVCTSMDSIKEKISVPDWMRTNLSKILQK</sequence>
<reference evidence="1" key="2">
    <citation type="journal article" date="2015" name="ISME J.">
        <title>A new class of marine Euryarchaeota group II from the Mediterranean deep chlorophyll maximum.</title>
        <authorList>
            <person name="Martin-Cuadrado A.B."/>
            <person name="Garcia-Heredia I."/>
            <person name="Molto A.G."/>
            <person name="Lopez-Ubeda R."/>
            <person name="Kimes N."/>
            <person name="Lopez-Garcia P."/>
            <person name="Moreira D."/>
            <person name="Rodriguez-Valera F."/>
        </authorList>
    </citation>
    <scope>NUCLEOTIDE SEQUENCE</scope>
</reference>
<dbReference type="CDD" id="cd00586">
    <property type="entry name" value="4HBT"/>
    <property type="match status" value="1"/>
</dbReference>
<organism evidence="1">
    <name type="scientific">uncultured Poseidoniia archaeon</name>
    <dbReference type="NCBI Taxonomy" id="1697135"/>
    <lineage>
        <taxon>Archaea</taxon>
        <taxon>Methanobacteriati</taxon>
        <taxon>Thermoplasmatota</taxon>
        <taxon>Candidatus Poseidoniia</taxon>
        <taxon>environmental samples</taxon>
    </lineage>
</organism>
<dbReference type="Gene3D" id="3.10.129.10">
    <property type="entry name" value="Hotdog Thioesterase"/>
    <property type="match status" value="1"/>
</dbReference>
<dbReference type="Pfam" id="PF13279">
    <property type="entry name" value="4HBT_2"/>
    <property type="match status" value="1"/>
</dbReference>
<evidence type="ECO:0000313" key="1">
    <source>
        <dbReference type="EMBL" id="ANV78991.1"/>
    </source>
</evidence>
<accession>A0A1B1T9N0</accession>
<proteinExistence type="predicted"/>
<name>A0A1B1T9N0_9ARCH</name>
<reference evidence="1" key="1">
    <citation type="submission" date="2014-11" db="EMBL/GenBank/DDBJ databases">
        <authorList>
            <person name="Zhu J."/>
            <person name="Qi W."/>
            <person name="Song R."/>
        </authorList>
    </citation>
    <scope>NUCLEOTIDE SEQUENCE</scope>
</reference>
<dbReference type="InterPro" id="IPR029069">
    <property type="entry name" value="HotDog_dom_sf"/>
</dbReference>
<dbReference type="AlphaFoldDB" id="A0A1B1T9N0"/>
<dbReference type="EMBL" id="KP211808">
    <property type="protein sequence ID" value="ANV78991.1"/>
    <property type="molecule type" value="Genomic_DNA"/>
</dbReference>
<protein>
    <submittedName>
        <fullName evidence="1">Putative thioesterase</fullName>
    </submittedName>
</protein>
<dbReference type="SUPFAM" id="SSF54637">
    <property type="entry name" value="Thioesterase/thiol ester dehydrase-isomerase"/>
    <property type="match status" value="1"/>
</dbReference>